<evidence type="ECO:0000313" key="1">
    <source>
        <dbReference type="EMBL" id="RWY41485.1"/>
    </source>
</evidence>
<evidence type="ECO:0000313" key="2">
    <source>
        <dbReference type="Proteomes" id="UP000287168"/>
    </source>
</evidence>
<accession>A0A444MBW5</accession>
<dbReference type="AlphaFoldDB" id="A0A444MBW5"/>
<proteinExistence type="predicted"/>
<dbReference type="EMBL" id="SBLC01000011">
    <property type="protein sequence ID" value="RWY41485.1"/>
    <property type="molecule type" value="Genomic_DNA"/>
</dbReference>
<name>A0A444MBW5_9RHOB</name>
<keyword evidence="2" id="KW-1185">Reference proteome</keyword>
<organism evidence="1 2">
    <name type="scientific">Falsigemmobacter intermedius</name>
    <dbReference type="NCBI Taxonomy" id="1553448"/>
    <lineage>
        <taxon>Bacteria</taxon>
        <taxon>Pseudomonadati</taxon>
        <taxon>Pseudomonadota</taxon>
        <taxon>Alphaproteobacteria</taxon>
        <taxon>Rhodobacterales</taxon>
        <taxon>Paracoccaceae</taxon>
        <taxon>Falsigemmobacter</taxon>
    </lineage>
</organism>
<reference evidence="1 2" key="1">
    <citation type="journal article" date="2015" name="Int. J. Syst. Evol. Microbiol.">
        <title>Gemmobacter intermedius sp. nov., isolated from a white stork (Ciconia ciconia).</title>
        <authorList>
            <person name="Kampfer P."/>
            <person name="Jerzak L."/>
            <person name="Wilharm G."/>
            <person name="Golke J."/>
            <person name="Busse H.J."/>
            <person name="Glaeser S.P."/>
        </authorList>
    </citation>
    <scope>NUCLEOTIDE SEQUENCE [LARGE SCALE GENOMIC DNA]</scope>
    <source>
        <strain evidence="1 2">119/4</strain>
    </source>
</reference>
<comment type="caution">
    <text evidence="1">The sequence shown here is derived from an EMBL/GenBank/DDBJ whole genome shotgun (WGS) entry which is preliminary data.</text>
</comment>
<sequence length="159" mass="17189">MERAETRSRMMSAAVLLPALLALQGCYEDGEAVNIATGETTARSSDATETLWLEPGSPVAPAAFLSRLSGEEEAALAGLLSRAGGQWREEPRMIANRFAGLWRDNGATLPLSGLITDFLALPRRSGNTLSAEIQSYRVLRDQGEDHRGALARLAQVRHD</sequence>
<dbReference type="RefSeq" id="WP_128488662.1">
    <property type="nucleotide sequence ID" value="NZ_JBHLXB010000002.1"/>
</dbReference>
<dbReference type="OrthoDB" id="5609383at2"/>
<protein>
    <submittedName>
        <fullName evidence="1">Uncharacterized protein</fullName>
    </submittedName>
</protein>
<dbReference type="PROSITE" id="PS51257">
    <property type="entry name" value="PROKAR_LIPOPROTEIN"/>
    <property type="match status" value="1"/>
</dbReference>
<gene>
    <name evidence="1" type="ORF">EP867_09915</name>
</gene>
<dbReference type="Proteomes" id="UP000287168">
    <property type="component" value="Unassembled WGS sequence"/>
</dbReference>